<accession>A0A0F9NR49</accession>
<sequence>MTTAKQALQLLLDGPKVAWEIGAALWPQRTGPICSSNGGGDYAAQMLLGRLRKKGLVRVCAGEGSSVWELTKQGRTETKSWK</sequence>
<comment type="caution">
    <text evidence="1">The sequence shown here is derived from an EMBL/GenBank/DDBJ whole genome shotgun (WGS) entry which is preliminary data.</text>
</comment>
<protein>
    <recommendedName>
        <fullName evidence="2">Transcription regulator PadR N-terminal domain-containing protein</fullName>
    </recommendedName>
</protein>
<evidence type="ECO:0000313" key="1">
    <source>
        <dbReference type="EMBL" id="KKN21950.1"/>
    </source>
</evidence>
<dbReference type="AlphaFoldDB" id="A0A0F9NR49"/>
<reference evidence="1" key="1">
    <citation type="journal article" date="2015" name="Nature">
        <title>Complex archaea that bridge the gap between prokaryotes and eukaryotes.</title>
        <authorList>
            <person name="Spang A."/>
            <person name="Saw J.H."/>
            <person name="Jorgensen S.L."/>
            <person name="Zaremba-Niedzwiedzka K."/>
            <person name="Martijn J."/>
            <person name="Lind A.E."/>
            <person name="van Eijk R."/>
            <person name="Schleper C."/>
            <person name="Guy L."/>
            <person name="Ettema T.J."/>
        </authorList>
    </citation>
    <scope>NUCLEOTIDE SEQUENCE</scope>
</reference>
<proteinExistence type="predicted"/>
<evidence type="ECO:0008006" key="2">
    <source>
        <dbReference type="Google" id="ProtNLM"/>
    </source>
</evidence>
<name>A0A0F9NR49_9ZZZZ</name>
<gene>
    <name evidence="1" type="ORF">LCGC14_0920150</name>
</gene>
<dbReference type="EMBL" id="LAZR01003105">
    <property type="protein sequence ID" value="KKN21950.1"/>
    <property type="molecule type" value="Genomic_DNA"/>
</dbReference>
<organism evidence="1">
    <name type="scientific">marine sediment metagenome</name>
    <dbReference type="NCBI Taxonomy" id="412755"/>
    <lineage>
        <taxon>unclassified sequences</taxon>
        <taxon>metagenomes</taxon>
        <taxon>ecological metagenomes</taxon>
    </lineage>
</organism>